<feature type="non-terminal residue" evidence="1">
    <location>
        <position position="92"/>
    </location>
</feature>
<evidence type="ECO:0000313" key="2">
    <source>
        <dbReference type="Proteomes" id="UP000752696"/>
    </source>
</evidence>
<accession>A0A6V7HF11</accession>
<proteinExistence type="predicted"/>
<name>A0A6V7HF11_9HYME</name>
<reference evidence="1" key="1">
    <citation type="submission" date="2020-07" db="EMBL/GenBank/DDBJ databases">
        <authorList>
            <person name="Nazaruddin N."/>
        </authorList>
    </citation>
    <scope>NUCLEOTIDE SEQUENCE</scope>
</reference>
<dbReference type="AlphaFoldDB" id="A0A6V7HF11"/>
<feature type="non-terminal residue" evidence="1">
    <location>
        <position position="1"/>
    </location>
</feature>
<gene>
    <name evidence="1" type="ORF">MHI_LOCUS843797</name>
</gene>
<dbReference type="OrthoDB" id="8123139at2759"/>
<evidence type="ECO:0000313" key="1">
    <source>
        <dbReference type="EMBL" id="CAD1479152.1"/>
    </source>
</evidence>
<comment type="caution">
    <text evidence="1">The sequence shown here is derived from an EMBL/GenBank/DDBJ whole genome shotgun (WGS) entry which is preliminary data.</text>
</comment>
<evidence type="ECO:0008006" key="3">
    <source>
        <dbReference type="Google" id="ProtNLM"/>
    </source>
</evidence>
<protein>
    <recommendedName>
        <fullName evidence="3">PiggyBac transposable element-derived protein domain-containing protein</fullName>
    </recommendedName>
</protein>
<organism evidence="1 2">
    <name type="scientific">Heterotrigona itama</name>
    <dbReference type="NCBI Taxonomy" id="395501"/>
    <lineage>
        <taxon>Eukaryota</taxon>
        <taxon>Metazoa</taxon>
        <taxon>Ecdysozoa</taxon>
        <taxon>Arthropoda</taxon>
        <taxon>Hexapoda</taxon>
        <taxon>Insecta</taxon>
        <taxon>Pterygota</taxon>
        <taxon>Neoptera</taxon>
        <taxon>Endopterygota</taxon>
        <taxon>Hymenoptera</taxon>
        <taxon>Apocrita</taxon>
        <taxon>Aculeata</taxon>
        <taxon>Apoidea</taxon>
        <taxon>Anthophila</taxon>
        <taxon>Apidae</taxon>
        <taxon>Heterotrigona</taxon>
    </lineage>
</organism>
<sequence>LLEKKTTLVGTIRGNKIELPKIAKQKTNDLPRFSSLLYKSSNCTLTIYKSKATRNVLLSSKHNSINIEKNKRKLPESIAYYNNTKYDVDMTD</sequence>
<dbReference type="EMBL" id="CAJDYZ010011242">
    <property type="protein sequence ID" value="CAD1479152.1"/>
    <property type="molecule type" value="Genomic_DNA"/>
</dbReference>
<dbReference type="Proteomes" id="UP000752696">
    <property type="component" value="Unassembled WGS sequence"/>
</dbReference>
<keyword evidence="2" id="KW-1185">Reference proteome</keyword>